<comment type="caution">
    <text evidence="1">The sequence shown here is derived from an EMBL/GenBank/DDBJ whole genome shotgun (WGS) entry which is preliminary data.</text>
</comment>
<gene>
    <name evidence="1" type="ORF">TGP89_219570</name>
</gene>
<protein>
    <submittedName>
        <fullName evidence="1">Uncharacterized protein</fullName>
    </submittedName>
</protein>
<organism evidence="1 2">
    <name type="scientific">Toxoplasma gondii p89</name>
    <dbReference type="NCBI Taxonomy" id="943119"/>
    <lineage>
        <taxon>Eukaryota</taxon>
        <taxon>Sar</taxon>
        <taxon>Alveolata</taxon>
        <taxon>Apicomplexa</taxon>
        <taxon>Conoidasida</taxon>
        <taxon>Coccidia</taxon>
        <taxon>Eucoccidiorida</taxon>
        <taxon>Eimeriorina</taxon>
        <taxon>Sarcocystidae</taxon>
        <taxon>Toxoplasma</taxon>
    </lineage>
</organism>
<sequence>MFVPVSDNLRGTPIQQRCMNTNPGCFEKSCHESMSSFFLTLVLNKLLPCCRSLAIGGQASEARAVFHTVNWDLLVSKEYYLLWADNFSCELGRAEWMAVGETHGESVGCSRSRRSPKPFPVFFWAASSPLERTRGWSKRRSSLVLSFCLAYIPLRTASCFQQRAAATPRILFFLP</sequence>
<dbReference type="AlphaFoldDB" id="A0A086K211"/>
<proteinExistence type="predicted"/>
<name>A0A086K211_TOXGO</name>
<dbReference type="VEuPathDB" id="ToxoDB:TGP89_219570"/>
<evidence type="ECO:0000313" key="1">
    <source>
        <dbReference type="EMBL" id="KFG38429.1"/>
    </source>
</evidence>
<reference evidence="1 2" key="1">
    <citation type="submission" date="2014-03" db="EMBL/GenBank/DDBJ databases">
        <authorList>
            <person name="Sibley D."/>
            <person name="Venepally P."/>
            <person name="Karamycheva S."/>
            <person name="Hadjithomas M."/>
            <person name="Khan A."/>
            <person name="Brunk B."/>
            <person name="Roos D."/>
            <person name="Caler E."/>
            <person name="Lorenzi H."/>
        </authorList>
    </citation>
    <scope>NUCLEOTIDE SEQUENCE [LARGE SCALE GENOMIC DNA]</scope>
    <source>
        <strain evidence="2">p89</strain>
    </source>
</reference>
<dbReference type="EMBL" id="AEYI02001354">
    <property type="protein sequence ID" value="KFG38429.1"/>
    <property type="molecule type" value="Genomic_DNA"/>
</dbReference>
<accession>A0A086K211</accession>
<dbReference type="Proteomes" id="UP000028828">
    <property type="component" value="Unassembled WGS sequence"/>
</dbReference>
<evidence type="ECO:0000313" key="2">
    <source>
        <dbReference type="Proteomes" id="UP000028828"/>
    </source>
</evidence>